<feature type="domain" description="Terpene synthase metal-binding" evidence="4">
    <location>
        <begin position="107"/>
        <end position="181"/>
    </location>
</feature>
<name>A0A822XJY4_NELNU</name>
<keyword evidence="3" id="KW-0456">Lyase</keyword>
<evidence type="ECO:0000256" key="1">
    <source>
        <dbReference type="ARBA" id="ARBA00022723"/>
    </source>
</evidence>
<evidence type="ECO:0000313" key="6">
    <source>
        <dbReference type="Proteomes" id="UP000607653"/>
    </source>
</evidence>
<dbReference type="GO" id="GO:0000287">
    <property type="term" value="F:magnesium ion binding"/>
    <property type="evidence" value="ECO:0007669"/>
    <property type="project" value="InterPro"/>
</dbReference>
<proteinExistence type="predicted"/>
<dbReference type="Proteomes" id="UP000607653">
    <property type="component" value="Unassembled WGS sequence"/>
</dbReference>
<dbReference type="InterPro" id="IPR008930">
    <property type="entry name" value="Terpenoid_cyclase/PrenylTrfase"/>
</dbReference>
<evidence type="ECO:0000256" key="3">
    <source>
        <dbReference type="ARBA" id="ARBA00023239"/>
    </source>
</evidence>
<reference evidence="5 6" key="1">
    <citation type="journal article" date="2020" name="Mol. Biol. Evol.">
        <title>Distinct Expression and Methylation Patterns for Genes with Different Fates following a Single Whole-Genome Duplication in Flowering Plants.</title>
        <authorList>
            <person name="Shi T."/>
            <person name="Rahmani R.S."/>
            <person name="Gugger P.F."/>
            <person name="Wang M."/>
            <person name="Li H."/>
            <person name="Zhang Y."/>
            <person name="Li Z."/>
            <person name="Wang Q."/>
            <person name="Van de Peer Y."/>
            <person name="Marchal K."/>
            <person name="Chen J."/>
        </authorList>
    </citation>
    <scope>NUCLEOTIDE SEQUENCE [LARGE SCALE GENOMIC DNA]</scope>
    <source>
        <tissue evidence="5">Leaf</tissue>
    </source>
</reference>
<dbReference type="SUPFAM" id="SSF48239">
    <property type="entry name" value="Terpenoid cyclases/Protein prenyltransferases"/>
    <property type="match status" value="1"/>
</dbReference>
<keyword evidence="2" id="KW-0460">Magnesium</keyword>
<dbReference type="GO" id="GO:0010333">
    <property type="term" value="F:terpene synthase activity"/>
    <property type="evidence" value="ECO:0007669"/>
    <property type="project" value="InterPro"/>
</dbReference>
<evidence type="ECO:0000313" key="5">
    <source>
        <dbReference type="EMBL" id="DAD20690.1"/>
    </source>
</evidence>
<dbReference type="PANTHER" id="PTHR31225:SF93">
    <property type="entry name" value="ALPHA-HUMULENE_(-)-(E)-BETA-CARYOPHYLLENE SYNTHASE"/>
    <property type="match status" value="1"/>
</dbReference>
<protein>
    <recommendedName>
        <fullName evidence="4">Terpene synthase metal-binding domain-containing protein</fullName>
    </recommendedName>
</protein>
<dbReference type="GO" id="GO:0016114">
    <property type="term" value="P:terpenoid biosynthetic process"/>
    <property type="evidence" value="ECO:0007669"/>
    <property type="project" value="InterPro"/>
</dbReference>
<sequence>MLSLYEAAHIGICKELVDEALDFTTAHLKLYVGTDTSSPTLVKQQVMHALEQPFHKGMLKLKKRHYISFYQQNETRNEVLLKLAKLDFNRLQSLHLKKLSQISRWWKDLDFASKIPYARNIVVECYFWMMGVYPEPQYSLGWMILTKVIAMTSILDDTYDAYGTFEELQLFTDAMERFDIKR</sequence>
<keyword evidence="6" id="KW-1185">Reference proteome</keyword>
<dbReference type="Gene3D" id="1.10.600.10">
    <property type="entry name" value="Farnesyl Diphosphate Synthase"/>
    <property type="match status" value="1"/>
</dbReference>
<evidence type="ECO:0000259" key="4">
    <source>
        <dbReference type="Pfam" id="PF03936"/>
    </source>
</evidence>
<dbReference type="InterPro" id="IPR050148">
    <property type="entry name" value="Terpene_synthase-like"/>
</dbReference>
<dbReference type="InterPro" id="IPR008949">
    <property type="entry name" value="Isoprenoid_synthase_dom_sf"/>
</dbReference>
<gene>
    <name evidence="5" type="ORF">HUJ06_022153</name>
</gene>
<dbReference type="EMBL" id="DUZY01000001">
    <property type="protein sequence ID" value="DAD20690.1"/>
    <property type="molecule type" value="Genomic_DNA"/>
</dbReference>
<dbReference type="Pfam" id="PF03936">
    <property type="entry name" value="Terpene_synth_C"/>
    <property type="match status" value="1"/>
</dbReference>
<accession>A0A822XJY4</accession>
<dbReference type="PANTHER" id="PTHR31225">
    <property type="entry name" value="OS04G0344100 PROTEIN-RELATED"/>
    <property type="match status" value="1"/>
</dbReference>
<dbReference type="AlphaFoldDB" id="A0A822XJY4"/>
<evidence type="ECO:0000256" key="2">
    <source>
        <dbReference type="ARBA" id="ARBA00022842"/>
    </source>
</evidence>
<dbReference type="Gene3D" id="1.50.10.130">
    <property type="entry name" value="Terpene synthase, N-terminal domain"/>
    <property type="match status" value="1"/>
</dbReference>
<keyword evidence="1" id="KW-0479">Metal-binding</keyword>
<organism evidence="5 6">
    <name type="scientific">Nelumbo nucifera</name>
    <name type="common">Sacred lotus</name>
    <dbReference type="NCBI Taxonomy" id="4432"/>
    <lineage>
        <taxon>Eukaryota</taxon>
        <taxon>Viridiplantae</taxon>
        <taxon>Streptophyta</taxon>
        <taxon>Embryophyta</taxon>
        <taxon>Tracheophyta</taxon>
        <taxon>Spermatophyta</taxon>
        <taxon>Magnoliopsida</taxon>
        <taxon>Proteales</taxon>
        <taxon>Nelumbonaceae</taxon>
        <taxon>Nelumbo</taxon>
    </lineage>
</organism>
<dbReference type="InterPro" id="IPR036965">
    <property type="entry name" value="Terpene_synth_N_sf"/>
</dbReference>
<dbReference type="SUPFAM" id="SSF48576">
    <property type="entry name" value="Terpenoid synthases"/>
    <property type="match status" value="1"/>
</dbReference>
<dbReference type="InterPro" id="IPR005630">
    <property type="entry name" value="Terpene_synthase_metal-bd"/>
</dbReference>
<comment type="caution">
    <text evidence="5">The sequence shown here is derived from an EMBL/GenBank/DDBJ whole genome shotgun (WGS) entry which is preliminary data.</text>
</comment>